<reference evidence="1 2" key="1">
    <citation type="journal article" date="2017" name="DNA Res.">
        <title>Complete genome sequence and expression profile of the commercial lytic enzyme producer Lysobacter enzymogenes M497-1.</title>
        <authorList>
            <person name="Takami H."/>
            <person name="Toyoda A."/>
            <person name="Uchiyama I."/>
            <person name="Itoh T."/>
            <person name="Takaki Y."/>
            <person name="Arai W."/>
            <person name="Nishi S."/>
            <person name="Kawai M."/>
            <person name="Shinya K."/>
            <person name="Ikeda H."/>
        </authorList>
    </citation>
    <scope>NUCLEOTIDE SEQUENCE [LARGE SCALE GENOMIC DNA]</scope>
    <source>
        <strain evidence="1 2">M497-1</strain>
    </source>
</reference>
<evidence type="ECO:0000313" key="2">
    <source>
        <dbReference type="Proteomes" id="UP000218824"/>
    </source>
</evidence>
<dbReference type="KEGG" id="lem:LEN_2762"/>
<gene>
    <name evidence="1" type="ORF">LEN_2762</name>
</gene>
<dbReference type="AlphaFoldDB" id="A0AAU9AHY6"/>
<dbReference type="Proteomes" id="UP000218824">
    <property type="component" value="Chromosome"/>
</dbReference>
<evidence type="ECO:0000313" key="1">
    <source>
        <dbReference type="EMBL" id="BAV98249.1"/>
    </source>
</evidence>
<sequence>MPLTTFSSAARSRPRFCARSASFQTSGLSSSRFTSSRRSTLAS</sequence>
<proteinExistence type="predicted"/>
<accession>A0AAU9AHY6</accession>
<dbReference type="EMBL" id="AP014940">
    <property type="protein sequence ID" value="BAV98249.1"/>
    <property type="molecule type" value="Genomic_DNA"/>
</dbReference>
<organism evidence="1 2">
    <name type="scientific">Lysobacter enzymogenes</name>
    <dbReference type="NCBI Taxonomy" id="69"/>
    <lineage>
        <taxon>Bacteria</taxon>
        <taxon>Pseudomonadati</taxon>
        <taxon>Pseudomonadota</taxon>
        <taxon>Gammaproteobacteria</taxon>
        <taxon>Lysobacterales</taxon>
        <taxon>Lysobacteraceae</taxon>
        <taxon>Lysobacter</taxon>
    </lineage>
</organism>
<protein>
    <submittedName>
        <fullName evidence="1">Uncharacterized protein</fullName>
    </submittedName>
</protein>
<name>A0AAU9AHY6_LYSEN</name>